<evidence type="ECO:0000313" key="5">
    <source>
        <dbReference type="Proteomes" id="UP000281112"/>
    </source>
</evidence>
<keyword evidence="5" id="KW-1185">Reference proteome</keyword>
<dbReference type="PANTHER" id="PTHR43046">
    <property type="entry name" value="GDP-MANNOSE MANNOSYL HYDROLASE"/>
    <property type="match status" value="1"/>
</dbReference>
<dbReference type="PROSITE" id="PS51462">
    <property type="entry name" value="NUDIX"/>
    <property type="match status" value="1"/>
</dbReference>
<dbReference type="OrthoDB" id="9804442at2"/>
<dbReference type="CDD" id="cd02883">
    <property type="entry name" value="NUDIX_Hydrolase"/>
    <property type="match status" value="1"/>
</dbReference>
<sequence length="174" mass="20084">MRHLRTAIHPDLHTLSQFQSITRRASRAIATSGENILLIYTEKYDDYTLPGGGLEEGEDPIAGMIRELEEETGAKNIRNIENFGIYEEFRPWYKSDAQVMHMISFCYICTVDAELGETRLEHYEVENGSRPVWVNVHQAIEHNETILLQSHQKGLSIERETFLLRLVADEIMGY</sequence>
<dbReference type="Proteomes" id="UP000281112">
    <property type="component" value="Unassembled WGS sequence"/>
</dbReference>
<dbReference type="GO" id="GO:0016787">
    <property type="term" value="F:hydrolase activity"/>
    <property type="evidence" value="ECO:0007669"/>
    <property type="project" value="UniProtKB-KW"/>
</dbReference>
<dbReference type="AlphaFoldDB" id="A0A3N9U4N7"/>
<reference evidence="4 5" key="1">
    <citation type="submission" date="2018-11" db="EMBL/GenBank/DDBJ databases">
        <title>Vibrio LJC006 sp. nov., isolated from seawater during the bloom of the enteromorpha.</title>
        <authorList>
            <person name="Liang J."/>
        </authorList>
    </citation>
    <scope>NUCLEOTIDE SEQUENCE [LARGE SCALE GENOMIC DNA]</scope>
    <source>
        <strain evidence="4 5">LJC006</strain>
    </source>
</reference>
<protein>
    <submittedName>
        <fullName evidence="4">NUDIX domain-containing protein</fullName>
    </submittedName>
</protein>
<dbReference type="PROSITE" id="PS00893">
    <property type="entry name" value="NUDIX_BOX"/>
    <property type="match status" value="1"/>
</dbReference>
<comment type="cofactor">
    <cofactor evidence="1">
        <name>Mg(2+)</name>
        <dbReference type="ChEBI" id="CHEBI:18420"/>
    </cofactor>
</comment>
<dbReference type="InterPro" id="IPR015797">
    <property type="entry name" value="NUDIX_hydrolase-like_dom_sf"/>
</dbReference>
<dbReference type="Pfam" id="PF00293">
    <property type="entry name" value="NUDIX"/>
    <property type="match status" value="1"/>
</dbReference>
<evidence type="ECO:0000256" key="2">
    <source>
        <dbReference type="ARBA" id="ARBA00022801"/>
    </source>
</evidence>
<evidence type="ECO:0000256" key="1">
    <source>
        <dbReference type="ARBA" id="ARBA00001946"/>
    </source>
</evidence>
<gene>
    <name evidence="4" type="ORF">EES38_00665</name>
</gene>
<dbReference type="InterPro" id="IPR000086">
    <property type="entry name" value="NUDIX_hydrolase_dom"/>
</dbReference>
<evidence type="ECO:0000313" key="4">
    <source>
        <dbReference type="EMBL" id="RQW64592.1"/>
    </source>
</evidence>
<comment type="caution">
    <text evidence="4">The sequence shown here is derived from an EMBL/GenBank/DDBJ whole genome shotgun (WGS) entry which is preliminary data.</text>
</comment>
<dbReference type="SUPFAM" id="SSF55811">
    <property type="entry name" value="Nudix"/>
    <property type="match status" value="1"/>
</dbReference>
<feature type="domain" description="Nudix hydrolase" evidence="3">
    <location>
        <begin position="1"/>
        <end position="161"/>
    </location>
</feature>
<dbReference type="Gene3D" id="3.90.79.10">
    <property type="entry name" value="Nucleoside Triphosphate Pyrophosphohydrolase"/>
    <property type="match status" value="1"/>
</dbReference>
<organism evidence="4 5">
    <name type="scientific">Vibrio viridaestus</name>
    <dbReference type="NCBI Taxonomy" id="2487322"/>
    <lineage>
        <taxon>Bacteria</taxon>
        <taxon>Pseudomonadati</taxon>
        <taxon>Pseudomonadota</taxon>
        <taxon>Gammaproteobacteria</taxon>
        <taxon>Vibrionales</taxon>
        <taxon>Vibrionaceae</taxon>
        <taxon>Vibrio</taxon>
    </lineage>
</organism>
<accession>A0A3N9U4N7</accession>
<dbReference type="EMBL" id="RJVQ01000001">
    <property type="protein sequence ID" value="RQW64592.1"/>
    <property type="molecule type" value="Genomic_DNA"/>
</dbReference>
<dbReference type="RefSeq" id="WP_124935243.1">
    <property type="nucleotide sequence ID" value="NZ_RJVQ01000001.1"/>
</dbReference>
<name>A0A3N9U4N7_9VIBR</name>
<keyword evidence="2" id="KW-0378">Hydrolase</keyword>
<dbReference type="InterPro" id="IPR020084">
    <property type="entry name" value="NUDIX_hydrolase_CS"/>
</dbReference>
<proteinExistence type="predicted"/>
<evidence type="ECO:0000259" key="3">
    <source>
        <dbReference type="PROSITE" id="PS51462"/>
    </source>
</evidence>
<dbReference type="PANTHER" id="PTHR43046:SF15">
    <property type="entry name" value="MUTT_NUDIX FAMILY PROTEIN"/>
    <property type="match status" value="1"/>
</dbReference>